<gene>
    <name evidence="13 16" type="primary">yidC</name>
    <name evidence="16" type="ORF">RQX22_13560</name>
</gene>
<dbReference type="HAMAP" id="MF_01810">
    <property type="entry name" value="YidC_type1"/>
    <property type="match status" value="1"/>
</dbReference>
<feature type="transmembrane region" description="Helical" evidence="13">
    <location>
        <begin position="350"/>
        <end position="373"/>
    </location>
</feature>
<dbReference type="Gene3D" id="2.70.98.90">
    <property type="match status" value="1"/>
</dbReference>
<keyword evidence="4 13" id="KW-0813">Transport</keyword>
<organism evidence="16 17">
    <name type="scientific">Sphingosinicella rhizophila</name>
    <dbReference type="NCBI Taxonomy" id="3050082"/>
    <lineage>
        <taxon>Bacteria</taxon>
        <taxon>Pseudomonadati</taxon>
        <taxon>Pseudomonadota</taxon>
        <taxon>Alphaproteobacteria</taxon>
        <taxon>Sphingomonadales</taxon>
        <taxon>Sphingosinicellaceae</taxon>
        <taxon>Sphingosinicella</taxon>
    </lineage>
</organism>
<evidence type="ECO:0000256" key="9">
    <source>
        <dbReference type="ARBA" id="ARBA00023136"/>
    </source>
</evidence>
<dbReference type="Proteomes" id="UP001259572">
    <property type="component" value="Unassembled WGS sequence"/>
</dbReference>
<evidence type="ECO:0000256" key="13">
    <source>
        <dbReference type="HAMAP-Rule" id="MF_01810"/>
    </source>
</evidence>
<keyword evidence="10 13" id="KW-0143">Chaperone</keyword>
<feature type="transmembrane region" description="Helical" evidence="13">
    <location>
        <begin position="516"/>
        <end position="540"/>
    </location>
</feature>
<keyword evidence="5 13" id="KW-1003">Cell membrane</keyword>
<dbReference type="InterPro" id="IPR038221">
    <property type="entry name" value="YidC_periplasmic_sf"/>
</dbReference>
<dbReference type="NCBIfam" id="TIGR03592">
    <property type="entry name" value="yidC_oxa1_cterm"/>
    <property type="match status" value="1"/>
</dbReference>
<proteinExistence type="inferred from homology"/>
<evidence type="ECO:0000256" key="5">
    <source>
        <dbReference type="ARBA" id="ARBA00022475"/>
    </source>
</evidence>
<evidence type="ECO:0000256" key="2">
    <source>
        <dbReference type="ARBA" id="ARBA00010527"/>
    </source>
</evidence>
<evidence type="ECO:0000313" key="16">
    <source>
        <dbReference type="EMBL" id="MDT9599984.1"/>
    </source>
</evidence>
<sequence>MNDHRNMILAIVLSAIILFGWGFVTEHYFPTATAPSTKVVEGKQVALPQPGADPSADAPVAIRSREAVLAETPRVAIQTPRLEGSINLTGARIDDLVLTTYRESLAKDSPPIRLLSPSGTSNAYFAGFGWTAQGVAAPAADTVWQASGNRLTPTTPVTLSWDNGQGQRFEIRFSVDDGYMFTADQKVINTGNGAIAARPYALVSRASASQDPDSWTMHVGPVGVFNGAANYDFGYDDIIDEGDQNFTSRGGWLGFTDKYWLTALVADQGSNVDASFRRGPSGSFQTDFAAAPAIVPAGKAVSYQSRFFAGAKEVQLLEKYTDAGVPRLDKAIDWGWFEWFMKPIFSLLNWLYDVIGNFGLAIIGLTLIVRILMFPIAQKQFRSMAGMRVLQPKMKALQDRYKDDKPKLQQEMLKLYQEEKVNPMAGCLPILIQIPIFYALYKVLMLAVEMRHKPFFLWIKDLSAHDPLTPVNLFGYLPFTPPTFLALGVLPIILGITMWLQFKLNPPPMDPVQKQVFALMPWVFMFIMAPFAVGLIIYWITNNILTIAQQKWLYSRHPGALDQPVAKAETK</sequence>
<dbReference type="NCBIfam" id="NF002353">
    <property type="entry name" value="PRK01318.1-4"/>
    <property type="match status" value="1"/>
</dbReference>
<dbReference type="Pfam" id="PF02096">
    <property type="entry name" value="60KD_IMP"/>
    <property type="match status" value="1"/>
</dbReference>
<dbReference type="InterPro" id="IPR019998">
    <property type="entry name" value="Membr_insert_YidC"/>
</dbReference>
<evidence type="ECO:0000256" key="11">
    <source>
        <dbReference type="ARBA" id="ARBA00033245"/>
    </source>
</evidence>
<comment type="subunit">
    <text evidence="13">Interacts with the Sec translocase complex via SecD. Specifically interacts with transmembrane segments of nascent integral membrane proteins during membrane integration.</text>
</comment>
<evidence type="ECO:0000256" key="1">
    <source>
        <dbReference type="ARBA" id="ARBA00004429"/>
    </source>
</evidence>
<evidence type="ECO:0000259" key="15">
    <source>
        <dbReference type="Pfam" id="PF14849"/>
    </source>
</evidence>
<keyword evidence="8 13" id="KW-1133">Transmembrane helix</keyword>
<evidence type="ECO:0000256" key="10">
    <source>
        <dbReference type="ARBA" id="ARBA00023186"/>
    </source>
</evidence>
<dbReference type="PRINTS" id="PR00701">
    <property type="entry name" value="60KDINNERMP"/>
</dbReference>
<dbReference type="EMBL" id="JAVUPU010000006">
    <property type="protein sequence ID" value="MDT9599984.1"/>
    <property type="molecule type" value="Genomic_DNA"/>
</dbReference>
<comment type="caution">
    <text evidence="16">The sequence shown here is derived from an EMBL/GenBank/DDBJ whole genome shotgun (WGS) entry which is preliminary data.</text>
</comment>
<name>A0ABU3Q9A2_9SPHN</name>
<evidence type="ECO:0000256" key="8">
    <source>
        <dbReference type="ARBA" id="ARBA00022989"/>
    </source>
</evidence>
<dbReference type="PANTHER" id="PTHR12428:SF65">
    <property type="entry name" value="CYTOCHROME C OXIDASE ASSEMBLY PROTEIN COX18, MITOCHONDRIAL"/>
    <property type="match status" value="1"/>
</dbReference>
<dbReference type="InterPro" id="IPR001708">
    <property type="entry name" value="YidC/ALB3/OXA1/COX18"/>
</dbReference>
<dbReference type="RefSeq" id="WP_315727077.1">
    <property type="nucleotide sequence ID" value="NZ_JAVUPU010000006.1"/>
</dbReference>
<dbReference type="PANTHER" id="PTHR12428">
    <property type="entry name" value="OXA1"/>
    <property type="match status" value="1"/>
</dbReference>
<evidence type="ECO:0000256" key="12">
    <source>
        <dbReference type="ARBA" id="ARBA00033342"/>
    </source>
</evidence>
<dbReference type="NCBIfam" id="TIGR03593">
    <property type="entry name" value="yidC_nterm"/>
    <property type="match status" value="1"/>
</dbReference>
<dbReference type="PRINTS" id="PR01900">
    <property type="entry name" value="YIDCPROTEIN"/>
</dbReference>
<evidence type="ECO:0000256" key="6">
    <source>
        <dbReference type="ARBA" id="ARBA00022692"/>
    </source>
</evidence>
<evidence type="ECO:0000256" key="3">
    <source>
        <dbReference type="ARBA" id="ARBA00015325"/>
    </source>
</evidence>
<keyword evidence="9 13" id="KW-0472">Membrane</keyword>
<feature type="transmembrane region" description="Helical" evidence="13">
    <location>
        <begin position="7"/>
        <end position="24"/>
    </location>
</feature>
<evidence type="ECO:0000259" key="14">
    <source>
        <dbReference type="Pfam" id="PF02096"/>
    </source>
</evidence>
<comment type="similarity">
    <text evidence="2 13">Belongs to the OXA1/ALB3/YidC family. Type 1 subfamily.</text>
</comment>
<keyword evidence="17" id="KW-1185">Reference proteome</keyword>
<reference evidence="16 17" key="1">
    <citation type="submission" date="2023-05" db="EMBL/GenBank/DDBJ databases">
        <authorList>
            <person name="Guo Y."/>
        </authorList>
    </citation>
    <scope>NUCLEOTIDE SEQUENCE [LARGE SCALE GENOMIC DNA]</scope>
    <source>
        <strain evidence="16 17">GR2756</strain>
    </source>
</reference>
<evidence type="ECO:0000256" key="4">
    <source>
        <dbReference type="ARBA" id="ARBA00022448"/>
    </source>
</evidence>
<dbReference type="InterPro" id="IPR047196">
    <property type="entry name" value="YidC_ALB_C"/>
</dbReference>
<protein>
    <recommendedName>
        <fullName evidence="3 13">Membrane protein insertase YidC</fullName>
    </recommendedName>
    <alternativeName>
        <fullName evidence="12 13">Foldase YidC</fullName>
    </alternativeName>
    <alternativeName>
        <fullName evidence="11 13">Membrane integrase YidC</fullName>
    </alternativeName>
    <alternativeName>
        <fullName evidence="13">Membrane protein YidC</fullName>
    </alternativeName>
</protein>
<dbReference type="InterPro" id="IPR028053">
    <property type="entry name" value="Membr_insert_YidC_N"/>
</dbReference>
<feature type="domain" description="Membrane insertase YidC/Oxa/ALB C-terminal" evidence="14">
    <location>
        <begin position="358"/>
        <end position="554"/>
    </location>
</feature>
<dbReference type="Pfam" id="PF14849">
    <property type="entry name" value="YidC_periplas"/>
    <property type="match status" value="1"/>
</dbReference>
<evidence type="ECO:0000313" key="17">
    <source>
        <dbReference type="Proteomes" id="UP001259572"/>
    </source>
</evidence>
<dbReference type="CDD" id="cd19961">
    <property type="entry name" value="EcYidC-like_peri"/>
    <property type="match status" value="1"/>
</dbReference>
<comment type="subcellular location">
    <subcellularLocation>
        <location evidence="1">Cell inner membrane</location>
        <topology evidence="1">Multi-pass membrane protein</topology>
    </subcellularLocation>
    <subcellularLocation>
        <location evidence="13">Cell membrane</location>
        <topology evidence="13">Multi-pass membrane protein</topology>
    </subcellularLocation>
</comment>
<keyword evidence="7 13" id="KW-0653">Protein transport</keyword>
<evidence type="ECO:0000256" key="7">
    <source>
        <dbReference type="ARBA" id="ARBA00022927"/>
    </source>
</evidence>
<feature type="transmembrane region" description="Helical" evidence="13">
    <location>
        <begin position="484"/>
        <end position="504"/>
    </location>
</feature>
<accession>A0ABU3Q9A2</accession>
<dbReference type="InterPro" id="IPR028055">
    <property type="entry name" value="YidC/Oxa/ALB_C"/>
</dbReference>
<keyword evidence="6 13" id="KW-0812">Transmembrane</keyword>
<feature type="domain" description="Membrane insertase YidC N-terminal" evidence="15">
    <location>
        <begin position="74"/>
        <end position="346"/>
    </location>
</feature>
<comment type="function">
    <text evidence="13">Required for the insertion and/or proper folding and/or complex formation of integral membrane proteins into the membrane. Involved in integration of membrane proteins that insert both dependently and independently of the Sec translocase complex, as well as at least some lipoproteins. Aids folding of multispanning membrane proteins.</text>
</comment>
<dbReference type="CDD" id="cd20070">
    <property type="entry name" value="5TM_YidC_Alb3"/>
    <property type="match status" value="1"/>
</dbReference>